<dbReference type="InterPro" id="IPR014937">
    <property type="entry name" value="DUF1810"/>
</dbReference>
<keyword evidence="2" id="KW-1185">Reference proteome</keyword>
<accession>A0A194WAL0</accession>
<dbReference type="Gene3D" id="1.25.40.380">
    <property type="entry name" value="Protein of unknown function DUF1810"/>
    <property type="match status" value="1"/>
</dbReference>
<dbReference type="OrthoDB" id="447037at2759"/>
<protein>
    <recommendedName>
        <fullName evidence="3">Calpastatin</fullName>
    </recommendedName>
</protein>
<sequence length="189" mass="21719">MQHSTAHRPQPKFFLPPKIGPDMDIERFVRVQDQPLQQETEYERAVRELQGGRKLSHWIWFIFPQVFGLGRQPNSRLYGIKSADEARAYLAHPTLGPRLRAATEAVLDSGEKDLTRLLGGELDAIKFRSSITLFAWISRGTGDDFYLRVLMMCWGGSWDEKTLRILKKWDDEGRAVNSDMGKKPGSCRR</sequence>
<evidence type="ECO:0000313" key="1">
    <source>
        <dbReference type="EMBL" id="KUI73362.1"/>
    </source>
</evidence>
<proteinExistence type="predicted"/>
<reference evidence="1" key="1">
    <citation type="submission" date="2014-12" db="EMBL/GenBank/DDBJ databases">
        <title>Genome Sequence of Valsa Canker Pathogens Uncovers a Specific Adaption of Colonization on Woody Bark.</title>
        <authorList>
            <person name="Yin Z."/>
            <person name="Liu H."/>
            <person name="Gao X."/>
            <person name="Li Z."/>
            <person name="Song N."/>
            <person name="Ke X."/>
            <person name="Dai Q."/>
            <person name="Wu Y."/>
            <person name="Sun Y."/>
            <person name="Xu J.-R."/>
            <person name="Kang Z.K."/>
            <person name="Wang L."/>
            <person name="Huang L."/>
        </authorList>
    </citation>
    <scope>NUCLEOTIDE SEQUENCE [LARGE SCALE GENOMIC DNA]</scope>
    <source>
        <strain evidence="1">03-8</strain>
    </source>
</reference>
<name>A0A194WAL0_CYTMA</name>
<evidence type="ECO:0000313" key="2">
    <source>
        <dbReference type="Proteomes" id="UP000078559"/>
    </source>
</evidence>
<dbReference type="Proteomes" id="UP000078559">
    <property type="component" value="Chromosome 10"/>
</dbReference>
<organism evidence="1 2">
    <name type="scientific">Cytospora mali</name>
    <name type="common">Apple Valsa canker fungus</name>
    <name type="synonym">Valsa mali</name>
    <dbReference type="NCBI Taxonomy" id="578113"/>
    <lineage>
        <taxon>Eukaryota</taxon>
        <taxon>Fungi</taxon>
        <taxon>Dikarya</taxon>
        <taxon>Ascomycota</taxon>
        <taxon>Pezizomycotina</taxon>
        <taxon>Sordariomycetes</taxon>
        <taxon>Sordariomycetidae</taxon>
        <taxon>Diaporthales</taxon>
        <taxon>Cytosporaceae</taxon>
        <taxon>Cytospora</taxon>
    </lineage>
</organism>
<gene>
    <name evidence="1" type="ORF">VM1G_08958</name>
</gene>
<dbReference type="InterPro" id="IPR036287">
    <property type="entry name" value="Rv1873-like_sf"/>
</dbReference>
<dbReference type="SMR" id="A0A194WAL0"/>
<evidence type="ECO:0008006" key="3">
    <source>
        <dbReference type="Google" id="ProtNLM"/>
    </source>
</evidence>
<dbReference type="Pfam" id="PF08837">
    <property type="entry name" value="DUF1810"/>
    <property type="match status" value="1"/>
</dbReference>
<dbReference type="SUPFAM" id="SSF140736">
    <property type="entry name" value="Rv1873-like"/>
    <property type="match status" value="1"/>
</dbReference>
<dbReference type="EMBL" id="CM003107">
    <property type="protein sequence ID" value="KUI73362.1"/>
    <property type="molecule type" value="Genomic_DNA"/>
</dbReference>
<dbReference type="AlphaFoldDB" id="A0A194WAL0"/>